<organism evidence="11 12">
    <name type="scientific">Desulfocicer vacuolatum DSM 3385</name>
    <dbReference type="NCBI Taxonomy" id="1121400"/>
    <lineage>
        <taxon>Bacteria</taxon>
        <taxon>Pseudomonadati</taxon>
        <taxon>Thermodesulfobacteriota</taxon>
        <taxon>Desulfobacteria</taxon>
        <taxon>Desulfobacterales</taxon>
        <taxon>Desulfobacteraceae</taxon>
        <taxon>Desulfocicer</taxon>
    </lineage>
</organism>
<evidence type="ECO:0000256" key="3">
    <source>
        <dbReference type="ARBA" id="ARBA00022553"/>
    </source>
</evidence>
<keyword evidence="3" id="KW-0597">Phosphoprotein</keyword>
<dbReference type="Proteomes" id="UP000192418">
    <property type="component" value="Unassembled WGS sequence"/>
</dbReference>
<evidence type="ECO:0000313" key="12">
    <source>
        <dbReference type="Proteomes" id="UP000192418"/>
    </source>
</evidence>
<dbReference type="PANTHER" id="PTHR43065">
    <property type="entry name" value="SENSOR HISTIDINE KINASE"/>
    <property type="match status" value="1"/>
</dbReference>
<evidence type="ECO:0000256" key="8">
    <source>
        <dbReference type="ARBA" id="ARBA00023012"/>
    </source>
</evidence>
<evidence type="ECO:0000256" key="1">
    <source>
        <dbReference type="ARBA" id="ARBA00000085"/>
    </source>
</evidence>
<dbReference type="InterPro" id="IPR005467">
    <property type="entry name" value="His_kinase_dom"/>
</dbReference>
<dbReference type="GO" id="GO:0000155">
    <property type="term" value="F:phosphorelay sensor kinase activity"/>
    <property type="evidence" value="ECO:0007669"/>
    <property type="project" value="InterPro"/>
</dbReference>
<dbReference type="CDD" id="cd00082">
    <property type="entry name" value="HisKA"/>
    <property type="match status" value="1"/>
</dbReference>
<dbReference type="InterPro" id="IPR003661">
    <property type="entry name" value="HisK_dim/P_dom"/>
</dbReference>
<keyword evidence="9" id="KW-1133">Transmembrane helix</keyword>
<feature type="transmembrane region" description="Helical" evidence="9">
    <location>
        <begin position="206"/>
        <end position="227"/>
    </location>
</feature>
<evidence type="ECO:0000256" key="5">
    <source>
        <dbReference type="ARBA" id="ARBA00022741"/>
    </source>
</evidence>
<dbReference type="PANTHER" id="PTHR43065:SF10">
    <property type="entry name" value="PEROXIDE STRESS-ACTIVATED HISTIDINE KINASE MAK3"/>
    <property type="match status" value="1"/>
</dbReference>
<dbReference type="SMART" id="SM00387">
    <property type="entry name" value="HATPase_c"/>
    <property type="match status" value="1"/>
</dbReference>
<dbReference type="Gene3D" id="3.30.565.10">
    <property type="entry name" value="Histidine kinase-like ATPase, C-terminal domain"/>
    <property type="match status" value="1"/>
</dbReference>
<evidence type="ECO:0000259" key="10">
    <source>
        <dbReference type="PROSITE" id="PS50109"/>
    </source>
</evidence>
<gene>
    <name evidence="11" type="ORF">SAMN02746065_103198</name>
</gene>
<keyword evidence="9" id="KW-0812">Transmembrane</keyword>
<keyword evidence="7" id="KW-0067">ATP-binding</keyword>
<proteinExistence type="predicted"/>
<dbReference type="OrthoDB" id="9808844at2"/>
<name>A0A1W1ZUI4_9BACT</name>
<dbReference type="GO" id="GO:0005524">
    <property type="term" value="F:ATP binding"/>
    <property type="evidence" value="ECO:0007669"/>
    <property type="project" value="UniProtKB-KW"/>
</dbReference>
<dbReference type="Pfam" id="PF00512">
    <property type="entry name" value="HisKA"/>
    <property type="match status" value="1"/>
</dbReference>
<evidence type="ECO:0000256" key="7">
    <source>
        <dbReference type="ARBA" id="ARBA00022840"/>
    </source>
</evidence>
<dbReference type="SMART" id="SM00388">
    <property type="entry name" value="HisKA"/>
    <property type="match status" value="1"/>
</dbReference>
<dbReference type="EC" id="2.7.13.3" evidence="2"/>
<comment type="catalytic activity">
    <reaction evidence="1">
        <text>ATP + protein L-histidine = ADP + protein N-phospho-L-histidine.</text>
        <dbReference type="EC" id="2.7.13.3"/>
    </reaction>
</comment>
<dbReference type="AlphaFoldDB" id="A0A1W1ZUI4"/>
<reference evidence="11 12" key="1">
    <citation type="submission" date="2017-04" db="EMBL/GenBank/DDBJ databases">
        <authorList>
            <person name="Afonso C.L."/>
            <person name="Miller P.J."/>
            <person name="Scott M.A."/>
            <person name="Spackman E."/>
            <person name="Goraichik I."/>
            <person name="Dimitrov K.M."/>
            <person name="Suarez D.L."/>
            <person name="Swayne D.E."/>
        </authorList>
    </citation>
    <scope>NUCLEOTIDE SEQUENCE [LARGE SCALE GENOMIC DNA]</scope>
    <source>
        <strain evidence="11 12">DSM 3385</strain>
    </source>
</reference>
<dbReference type="Pfam" id="PF02518">
    <property type="entry name" value="HATPase_c"/>
    <property type="match status" value="1"/>
</dbReference>
<dbReference type="SUPFAM" id="SSF55874">
    <property type="entry name" value="ATPase domain of HSP90 chaperone/DNA topoisomerase II/histidine kinase"/>
    <property type="match status" value="1"/>
</dbReference>
<dbReference type="InterPro" id="IPR036890">
    <property type="entry name" value="HATPase_C_sf"/>
</dbReference>
<evidence type="ECO:0000256" key="6">
    <source>
        <dbReference type="ARBA" id="ARBA00022777"/>
    </source>
</evidence>
<dbReference type="SUPFAM" id="SSF47384">
    <property type="entry name" value="Homodimeric domain of signal transducing histidine kinase"/>
    <property type="match status" value="1"/>
</dbReference>
<dbReference type="EMBL" id="FWXY01000003">
    <property type="protein sequence ID" value="SMC52033.1"/>
    <property type="molecule type" value="Genomic_DNA"/>
</dbReference>
<keyword evidence="4" id="KW-0808">Transferase</keyword>
<accession>A0A1W1ZUI4</accession>
<evidence type="ECO:0000256" key="4">
    <source>
        <dbReference type="ARBA" id="ARBA00022679"/>
    </source>
</evidence>
<keyword evidence="5" id="KW-0547">Nucleotide-binding</keyword>
<evidence type="ECO:0000256" key="9">
    <source>
        <dbReference type="SAM" id="Phobius"/>
    </source>
</evidence>
<keyword evidence="12" id="KW-1185">Reference proteome</keyword>
<dbReference type="InterPro" id="IPR036097">
    <property type="entry name" value="HisK_dim/P_sf"/>
</dbReference>
<dbReference type="PROSITE" id="PS50109">
    <property type="entry name" value="HIS_KIN"/>
    <property type="match status" value="1"/>
</dbReference>
<evidence type="ECO:0000313" key="11">
    <source>
        <dbReference type="EMBL" id="SMC52033.1"/>
    </source>
</evidence>
<protein>
    <recommendedName>
        <fullName evidence="2">histidine kinase</fullName>
        <ecNumber evidence="2">2.7.13.3</ecNumber>
    </recommendedName>
</protein>
<dbReference type="InterPro" id="IPR004358">
    <property type="entry name" value="Sig_transdc_His_kin-like_C"/>
</dbReference>
<dbReference type="PRINTS" id="PR00344">
    <property type="entry name" value="BCTRLSENSOR"/>
</dbReference>
<feature type="domain" description="Histidine kinase" evidence="10">
    <location>
        <begin position="263"/>
        <end position="470"/>
    </location>
</feature>
<keyword evidence="8" id="KW-0902">Two-component regulatory system</keyword>
<feature type="transmembrane region" description="Helical" evidence="9">
    <location>
        <begin position="17"/>
        <end position="40"/>
    </location>
</feature>
<sequence length="471" mass="53349">MIQTGTTEKKPFRLVKFFTFSSLVVMFTATIALSAINTHWVKQILQQKNKEYAHLLVENLNHQVFLQFIIPVVLKYGKVQLREKDQYTRMDRVIRSTIHSFNVETVNIYDLKNIISYSLDKDRIGKKQPVGTPYDKAVKNKFTSNLVRSGNFFQLLLGIPNTTKIVTFAPLRAEKPLSSISGPVLGVMEIVQDVSQDYAKTFKLQLLIVISCAFIMGSLFFVLRFVVKQGEIIIEKRAEERLKLEEKLQRAEHLSAIGEMTAGVSHEIRNPLGIIKSSAELLKKKMTKLKESTTIVDIILEESIRLNNIIHDFLDFARPMTPDLKPCSIEELIEKNLHFINQQAREKQISFNKLVHGDIPLIMGDTNRLYQAFLNILLNALQATPPEKSVLITLGAHKTHVHLTIQDEGHGIDPEDLKKIWTPFFTTKELGTGLGLGIVKNIIESHKGNIHISNVQPTGTRVDISLPITEA</sequence>
<dbReference type="InterPro" id="IPR003594">
    <property type="entry name" value="HATPase_dom"/>
</dbReference>
<keyword evidence="9" id="KW-0472">Membrane</keyword>
<dbReference type="STRING" id="1121400.SAMN02746065_103198"/>
<keyword evidence="6 11" id="KW-0418">Kinase</keyword>
<dbReference type="RefSeq" id="WP_084067165.1">
    <property type="nucleotide sequence ID" value="NZ_FWXY01000003.1"/>
</dbReference>
<dbReference type="Gene3D" id="1.10.287.130">
    <property type="match status" value="1"/>
</dbReference>
<evidence type="ECO:0000256" key="2">
    <source>
        <dbReference type="ARBA" id="ARBA00012438"/>
    </source>
</evidence>